<organism evidence="3 4">
    <name type="scientific">Paenibacillus whitsoniae</name>
    <dbReference type="NCBI Taxonomy" id="2496558"/>
    <lineage>
        <taxon>Bacteria</taxon>
        <taxon>Bacillati</taxon>
        <taxon>Bacillota</taxon>
        <taxon>Bacilli</taxon>
        <taxon>Bacillales</taxon>
        <taxon>Paenibacillaceae</taxon>
        <taxon>Paenibacillus</taxon>
    </lineage>
</organism>
<dbReference type="GO" id="GO:0000270">
    <property type="term" value="P:peptidoglycan metabolic process"/>
    <property type="evidence" value="ECO:0007669"/>
    <property type="project" value="TreeGrafter"/>
</dbReference>
<sequence length="254" mass="27841">MGVLMTYLIKIVYLFLFPPGIYILVLFALTAYFIHKKKMILSILLALVSIISYLSTCTFLGYAMINSLENEYAFPDSIAGDSIVVLGEGTSPGPTVDGPGELTGDLALNVIAALKLYNRLQVPIIVSGGSSLNARNEQNEAQLSKRDLLQMQVPEDMIITEDRSRTTQENAQFTAAILKQRGLTSPILVTTAPHIPRSVALFQQEGVSVLAVPTRYTPPQNVQYNLFDFLPSPSGVFMVQQGLKEALGQLQLIF</sequence>
<accession>A0A430JAP1</accession>
<name>A0A430JAP1_9BACL</name>
<keyword evidence="1" id="KW-0472">Membrane</keyword>
<dbReference type="PANTHER" id="PTHR30336:SF4">
    <property type="entry name" value="ENVELOPE BIOGENESIS FACTOR ELYC"/>
    <property type="match status" value="1"/>
</dbReference>
<comment type="caution">
    <text evidence="3">The sequence shown here is derived from an EMBL/GenBank/DDBJ whole genome shotgun (WGS) entry which is preliminary data.</text>
</comment>
<dbReference type="GO" id="GO:0043164">
    <property type="term" value="P:Gram-negative-bacterium-type cell wall biogenesis"/>
    <property type="evidence" value="ECO:0007669"/>
    <property type="project" value="TreeGrafter"/>
</dbReference>
<keyword evidence="4" id="KW-1185">Reference proteome</keyword>
<protein>
    <submittedName>
        <fullName evidence="3">YdcF family protein</fullName>
    </submittedName>
</protein>
<feature type="domain" description="DUF218" evidence="2">
    <location>
        <begin position="81"/>
        <end position="247"/>
    </location>
</feature>
<dbReference type="InterPro" id="IPR051599">
    <property type="entry name" value="Cell_Envelope_Assoc"/>
</dbReference>
<evidence type="ECO:0000313" key="3">
    <source>
        <dbReference type="EMBL" id="RTE08114.1"/>
    </source>
</evidence>
<evidence type="ECO:0000256" key="1">
    <source>
        <dbReference type="SAM" id="Phobius"/>
    </source>
</evidence>
<keyword evidence="1" id="KW-0812">Transmembrane</keyword>
<proteinExistence type="predicted"/>
<feature type="transmembrane region" description="Helical" evidence="1">
    <location>
        <begin position="12"/>
        <end position="34"/>
    </location>
</feature>
<dbReference type="GO" id="GO:0005886">
    <property type="term" value="C:plasma membrane"/>
    <property type="evidence" value="ECO:0007669"/>
    <property type="project" value="TreeGrafter"/>
</dbReference>
<keyword evidence="1" id="KW-1133">Transmembrane helix</keyword>
<gene>
    <name evidence="3" type="ORF">EJQ19_18645</name>
</gene>
<reference evidence="3 4" key="1">
    <citation type="submission" date="2018-12" db="EMBL/GenBank/DDBJ databases">
        <title>Bacillus ochoae sp. nov., Paenibacillus whitsoniae sp. nov., Paenibacillus spiritus sp. nov. Isolated from the Mars Exploration Rover during spacecraft assembly.</title>
        <authorList>
            <person name="Seuylemezian A."/>
            <person name="Vaishampayan P."/>
        </authorList>
    </citation>
    <scope>NUCLEOTIDE SEQUENCE [LARGE SCALE GENOMIC DNA]</scope>
    <source>
        <strain evidence="3 4">MER 54</strain>
    </source>
</reference>
<dbReference type="InterPro" id="IPR014729">
    <property type="entry name" value="Rossmann-like_a/b/a_fold"/>
</dbReference>
<dbReference type="OrthoDB" id="9782395at2"/>
<evidence type="ECO:0000313" key="4">
    <source>
        <dbReference type="Proteomes" id="UP000276128"/>
    </source>
</evidence>
<dbReference type="Proteomes" id="UP000276128">
    <property type="component" value="Unassembled WGS sequence"/>
</dbReference>
<dbReference type="PANTHER" id="PTHR30336">
    <property type="entry name" value="INNER MEMBRANE PROTEIN, PROBABLE PERMEASE"/>
    <property type="match status" value="1"/>
</dbReference>
<evidence type="ECO:0000259" key="2">
    <source>
        <dbReference type="Pfam" id="PF02698"/>
    </source>
</evidence>
<dbReference type="EMBL" id="RXHU01000056">
    <property type="protein sequence ID" value="RTE08114.1"/>
    <property type="molecule type" value="Genomic_DNA"/>
</dbReference>
<feature type="transmembrane region" description="Helical" evidence="1">
    <location>
        <begin position="41"/>
        <end position="65"/>
    </location>
</feature>
<dbReference type="AlphaFoldDB" id="A0A430JAP1"/>
<dbReference type="CDD" id="cd06259">
    <property type="entry name" value="YdcF-like"/>
    <property type="match status" value="1"/>
</dbReference>
<dbReference type="Pfam" id="PF02698">
    <property type="entry name" value="DUF218"/>
    <property type="match status" value="1"/>
</dbReference>
<dbReference type="Gene3D" id="3.40.50.620">
    <property type="entry name" value="HUPs"/>
    <property type="match status" value="1"/>
</dbReference>
<dbReference type="InterPro" id="IPR003848">
    <property type="entry name" value="DUF218"/>
</dbReference>